<dbReference type="PROSITE" id="PS50600">
    <property type="entry name" value="ULP_PROTEASE"/>
    <property type="match status" value="1"/>
</dbReference>
<proteinExistence type="inferred from homology"/>
<dbReference type="PANTHER" id="PTHR12606">
    <property type="entry name" value="SENTRIN/SUMO-SPECIFIC PROTEASE"/>
    <property type="match status" value="1"/>
</dbReference>
<dbReference type="FunFam" id="3.40.395.10:FF:000001">
    <property type="entry name" value="Sentrin-specific protease 1"/>
    <property type="match status" value="1"/>
</dbReference>
<dbReference type="Gene3D" id="3.40.395.10">
    <property type="entry name" value="Adenoviral Proteinase, Chain A"/>
    <property type="match status" value="1"/>
</dbReference>
<dbReference type="PANTHER" id="PTHR12606:SF1">
    <property type="entry name" value="UBIQUITIN-LIKE-SPECIFIC PROTEASE 1A"/>
    <property type="match status" value="1"/>
</dbReference>
<dbReference type="InterPro" id="IPR038765">
    <property type="entry name" value="Papain-like_cys_pep_sf"/>
</dbReference>
<evidence type="ECO:0000256" key="5">
    <source>
        <dbReference type="SAM" id="MobiDB-lite"/>
    </source>
</evidence>
<evidence type="ECO:0000256" key="2">
    <source>
        <dbReference type="ARBA" id="ARBA00022670"/>
    </source>
</evidence>
<dbReference type="InterPro" id="IPR003653">
    <property type="entry name" value="Peptidase_C48_C"/>
</dbReference>
<feature type="region of interest" description="Disordered" evidence="5">
    <location>
        <begin position="29"/>
        <end position="48"/>
    </location>
</feature>
<keyword evidence="8" id="KW-1185">Reference proteome</keyword>
<evidence type="ECO:0000259" key="6">
    <source>
        <dbReference type="PROSITE" id="PS50600"/>
    </source>
</evidence>
<keyword evidence="4" id="KW-0788">Thiol protease</keyword>
<dbReference type="GO" id="GO:0006508">
    <property type="term" value="P:proteolysis"/>
    <property type="evidence" value="ECO:0007669"/>
    <property type="project" value="UniProtKB-KW"/>
</dbReference>
<accession>A0A8T0GVU7</accession>
<dbReference type="EMBL" id="CM026430">
    <property type="protein sequence ID" value="KAG0561808.1"/>
    <property type="molecule type" value="Genomic_DNA"/>
</dbReference>
<evidence type="ECO:0000313" key="8">
    <source>
        <dbReference type="Proteomes" id="UP000822688"/>
    </source>
</evidence>
<organism evidence="7 8">
    <name type="scientific">Ceratodon purpureus</name>
    <name type="common">Fire moss</name>
    <name type="synonym">Dicranum purpureum</name>
    <dbReference type="NCBI Taxonomy" id="3225"/>
    <lineage>
        <taxon>Eukaryota</taxon>
        <taxon>Viridiplantae</taxon>
        <taxon>Streptophyta</taxon>
        <taxon>Embryophyta</taxon>
        <taxon>Bryophyta</taxon>
        <taxon>Bryophytina</taxon>
        <taxon>Bryopsida</taxon>
        <taxon>Dicranidae</taxon>
        <taxon>Pseudoditrichales</taxon>
        <taxon>Ditrichaceae</taxon>
        <taxon>Ceratodon</taxon>
    </lineage>
</organism>
<dbReference type="AlphaFoldDB" id="A0A8T0GVU7"/>
<evidence type="ECO:0000313" key="7">
    <source>
        <dbReference type="EMBL" id="KAG0561808.1"/>
    </source>
</evidence>
<dbReference type="Pfam" id="PF02902">
    <property type="entry name" value="Peptidase_C48"/>
    <property type="match status" value="1"/>
</dbReference>
<keyword evidence="2" id="KW-0645">Protease</keyword>
<dbReference type="GO" id="GO:0060255">
    <property type="term" value="P:regulation of macromolecule metabolic process"/>
    <property type="evidence" value="ECO:0007669"/>
    <property type="project" value="UniProtKB-ARBA"/>
</dbReference>
<dbReference type="SUPFAM" id="SSF54001">
    <property type="entry name" value="Cysteine proteinases"/>
    <property type="match status" value="1"/>
</dbReference>
<comment type="similarity">
    <text evidence="1">Belongs to the peptidase C48 family.</text>
</comment>
<keyword evidence="3" id="KW-0378">Hydrolase</keyword>
<evidence type="ECO:0000256" key="4">
    <source>
        <dbReference type="ARBA" id="ARBA00022807"/>
    </source>
</evidence>
<feature type="compositionally biased region" description="Basic and acidic residues" evidence="5">
    <location>
        <begin position="29"/>
        <end position="39"/>
    </location>
</feature>
<comment type="caution">
    <text evidence="7">The sequence shown here is derived from an EMBL/GenBank/DDBJ whole genome shotgun (WGS) entry which is preliminary data.</text>
</comment>
<feature type="domain" description="Ubiquitin-like protease family profile" evidence="6">
    <location>
        <begin position="142"/>
        <end position="314"/>
    </location>
</feature>
<dbReference type="Proteomes" id="UP000822688">
    <property type="component" value="Chromosome 9"/>
</dbReference>
<evidence type="ECO:0000256" key="3">
    <source>
        <dbReference type="ARBA" id="ARBA00022801"/>
    </source>
</evidence>
<name>A0A8T0GVU7_CERPU</name>
<reference evidence="7" key="1">
    <citation type="submission" date="2020-06" db="EMBL/GenBank/DDBJ databases">
        <title>WGS assembly of Ceratodon purpureus strain R40.</title>
        <authorList>
            <person name="Carey S.B."/>
            <person name="Jenkins J."/>
            <person name="Shu S."/>
            <person name="Lovell J.T."/>
            <person name="Sreedasyam A."/>
            <person name="Maumus F."/>
            <person name="Tiley G.P."/>
            <person name="Fernandez-Pozo N."/>
            <person name="Barry K."/>
            <person name="Chen C."/>
            <person name="Wang M."/>
            <person name="Lipzen A."/>
            <person name="Daum C."/>
            <person name="Saski C.A."/>
            <person name="Payton A.C."/>
            <person name="Mcbreen J.C."/>
            <person name="Conrad R.E."/>
            <person name="Kollar L.M."/>
            <person name="Olsson S."/>
            <person name="Huttunen S."/>
            <person name="Landis J.B."/>
            <person name="Wickett N.J."/>
            <person name="Johnson M.G."/>
            <person name="Rensing S.A."/>
            <person name="Grimwood J."/>
            <person name="Schmutz J."/>
            <person name="Mcdaniel S.F."/>
        </authorList>
    </citation>
    <scope>NUCLEOTIDE SEQUENCE</scope>
    <source>
        <strain evidence="7">R40</strain>
    </source>
</reference>
<gene>
    <name evidence="7" type="ORF">KC19_9G093800</name>
</gene>
<evidence type="ECO:0000256" key="1">
    <source>
        <dbReference type="ARBA" id="ARBA00005234"/>
    </source>
</evidence>
<sequence length="344" mass="39699">MGSELGKVIESRLDRGKTLGSVVAMEEVHRGMDENREQEGEAGQSEEMRAQGELVEVDKGSAVAAEIDELGLGMQLLQLDVKKDESVPFRVYQRRQRTPKEAGGNLGEAFTPLSPKAKAEVENAMMHSKRKTVLVLHKGSNIEVTGAVIQCLQPYSWLNDEVINVYMELLKERELRNPEKFLKCHFFNTFFYNKLFKDAQSYDYQGVRRWTTRKKLGYSLLECDKILVPIHQDVHWCLAVIDMQRKKLLYFDSLQGRDSNVLKCLARYIVDEARERTGQNLDVSNWEHVFVDNIPRQLNGCDCGMFMLKYADFHSRGGSLNFKQADMDYFRRRTAWEILQLRAT</sequence>
<dbReference type="GO" id="GO:0016926">
    <property type="term" value="P:protein desumoylation"/>
    <property type="evidence" value="ECO:0007669"/>
    <property type="project" value="TreeGrafter"/>
</dbReference>
<protein>
    <recommendedName>
        <fullName evidence="6">Ubiquitin-like protease family profile domain-containing protein</fullName>
    </recommendedName>
</protein>
<dbReference type="GO" id="GO:0016929">
    <property type="term" value="F:deSUMOylase activity"/>
    <property type="evidence" value="ECO:0007669"/>
    <property type="project" value="TreeGrafter"/>
</dbReference>
<dbReference type="GO" id="GO:0080090">
    <property type="term" value="P:regulation of primary metabolic process"/>
    <property type="evidence" value="ECO:0007669"/>
    <property type="project" value="UniProtKB-ARBA"/>
</dbReference>
<dbReference type="GO" id="GO:0005634">
    <property type="term" value="C:nucleus"/>
    <property type="evidence" value="ECO:0007669"/>
    <property type="project" value="TreeGrafter"/>
</dbReference>